<dbReference type="CDD" id="cd00167">
    <property type="entry name" value="SANT"/>
    <property type="match status" value="2"/>
</dbReference>
<feature type="compositionally biased region" description="Polar residues" evidence="1">
    <location>
        <begin position="185"/>
        <end position="194"/>
    </location>
</feature>
<evidence type="ECO:0000259" key="3">
    <source>
        <dbReference type="PROSITE" id="PS51293"/>
    </source>
</evidence>
<dbReference type="PROSITE" id="PS50090">
    <property type="entry name" value="MYB_LIKE"/>
    <property type="match status" value="1"/>
</dbReference>
<protein>
    <recommendedName>
        <fullName evidence="6">Myb-like domain-containing protein</fullName>
    </recommendedName>
</protein>
<feature type="domain" description="Myb-like" evidence="2">
    <location>
        <begin position="105"/>
        <end position="152"/>
    </location>
</feature>
<sequence>MKASSGFMTHSGRTAQPRVDTMATAPSDGPPWTADEHQRFLDGLEKYGCGQSTSVFAAWHAITAVVRTRTLPEVKAHANHYYLQLQMINTQKRKEYLTMQHIDTRWTPQEDAALEAMLADHSDRVSFPWEELAARFRNKSARDLRDRYQKLCYDVARIEAGQHVIMHLGQQPRKTSQHNGIPLSTPRSQQSASETHSVDCNLMLTTAETELLLRALEQVPVPPRASPDVLTVVASAVAALACAKNKRPPQRTQPQFTLEDARNALEDTILMEPRDAEQVLEMLARDLHVLPTQTQYKLEDTMHGSHVNMTPRLASNLSPSASAYYLTSPPGLAKEDTRSAEDLLTLRTSPVSRDGFLQRSHADTVSNSVFSFTPSSLAHRPSPPHDHDGALGYYL</sequence>
<dbReference type="Proteomes" id="UP000794436">
    <property type="component" value="Unassembled WGS sequence"/>
</dbReference>
<comment type="caution">
    <text evidence="4">The sequence shown here is derived from an EMBL/GenBank/DDBJ whole genome shotgun (WGS) entry which is preliminary data.</text>
</comment>
<dbReference type="AlphaFoldDB" id="A0A8K1FF03"/>
<dbReference type="PANTHER" id="PTHR44042">
    <property type="entry name" value="DUPLICATED HOMEODOMAIN-LIKE SUPERFAMILY PROTEIN-RELATED"/>
    <property type="match status" value="1"/>
</dbReference>
<dbReference type="InterPro" id="IPR009057">
    <property type="entry name" value="Homeodomain-like_sf"/>
</dbReference>
<evidence type="ECO:0000256" key="1">
    <source>
        <dbReference type="SAM" id="MobiDB-lite"/>
    </source>
</evidence>
<evidence type="ECO:0000313" key="4">
    <source>
        <dbReference type="EMBL" id="TMW61110.1"/>
    </source>
</evidence>
<dbReference type="EMBL" id="SPLM01000077">
    <property type="protein sequence ID" value="TMW61110.1"/>
    <property type="molecule type" value="Genomic_DNA"/>
</dbReference>
<organism evidence="4 5">
    <name type="scientific">Pythium oligandrum</name>
    <name type="common">Mycoparasitic fungus</name>
    <dbReference type="NCBI Taxonomy" id="41045"/>
    <lineage>
        <taxon>Eukaryota</taxon>
        <taxon>Sar</taxon>
        <taxon>Stramenopiles</taxon>
        <taxon>Oomycota</taxon>
        <taxon>Peronosporomycetes</taxon>
        <taxon>Pythiales</taxon>
        <taxon>Pythiaceae</taxon>
        <taxon>Pythium</taxon>
    </lineage>
</organism>
<evidence type="ECO:0000313" key="5">
    <source>
        <dbReference type="Proteomes" id="UP000794436"/>
    </source>
</evidence>
<reference evidence="4" key="1">
    <citation type="submission" date="2019-03" db="EMBL/GenBank/DDBJ databases">
        <title>Long read genome sequence of the mycoparasitic Pythium oligandrum ATCC 38472 isolated from sugarbeet rhizosphere.</title>
        <authorList>
            <person name="Gaulin E."/>
        </authorList>
    </citation>
    <scope>NUCLEOTIDE SEQUENCE</scope>
    <source>
        <strain evidence="4">ATCC 38472_TT</strain>
    </source>
</reference>
<feature type="domain" description="SANT" evidence="3">
    <location>
        <begin position="27"/>
        <end position="86"/>
    </location>
</feature>
<dbReference type="Pfam" id="PF00249">
    <property type="entry name" value="Myb_DNA-binding"/>
    <property type="match status" value="2"/>
</dbReference>
<feature type="region of interest" description="Disordered" evidence="1">
    <location>
        <begin position="172"/>
        <end position="194"/>
    </location>
</feature>
<gene>
    <name evidence="4" type="ORF">Poli38472_013573</name>
</gene>
<dbReference type="SMART" id="SM00717">
    <property type="entry name" value="SANT"/>
    <property type="match status" value="2"/>
</dbReference>
<dbReference type="OrthoDB" id="118550at2759"/>
<evidence type="ECO:0000259" key="2">
    <source>
        <dbReference type="PROSITE" id="PS50090"/>
    </source>
</evidence>
<keyword evidence="5" id="KW-1185">Reference proteome</keyword>
<dbReference type="Gene3D" id="1.10.10.60">
    <property type="entry name" value="Homeodomain-like"/>
    <property type="match status" value="2"/>
</dbReference>
<feature type="region of interest" description="Disordered" evidence="1">
    <location>
        <begin position="1"/>
        <end position="32"/>
    </location>
</feature>
<dbReference type="InterPro" id="IPR001005">
    <property type="entry name" value="SANT/Myb"/>
</dbReference>
<dbReference type="SUPFAM" id="SSF46689">
    <property type="entry name" value="Homeodomain-like"/>
    <property type="match status" value="2"/>
</dbReference>
<accession>A0A8K1FF03</accession>
<proteinExistence type="predicted"/>
<name>A0A8K1FF03_PYTOL</name>
<feature type="compositionally biased region" description="Polar residues" evidence="1">
    <location>
        <begin position="1"/>
        <end position="14"/>
    </location>
</feature>
<dbReference type="PROSITE" id="PS51293">
    <property type="entry name" value="SANT"/>
    <property type="match status" value="1"/>
</dbReference>
<evidence type="ECO:0008006" key="6">
    <source>
        <dbReference type="Google" id="ProtNLM"/>
    </source>
</evidence>
<dbReference type="InterPro" id="IPR017884">
    <property type="entry name" value="SANT_dom"/>
</dbReference>